<keyword evidence="1" id="KW-0812">Transmembrane</keyword>
<feature type="transmembrane region" description="Helical" evidence="1">
    <location>
        <begin position="271"/>
        <end position="299"/>
    </location>
</feature>
<evidence type="ECO:0000313" key="2">
    <source>
        <dbReference type="EMBL" id="BBI92426.1"/>
    </source>
</evidence>
<feature type="transmembrane region" description="Helical" evidence="1">
    <location>
        <begin position="140"/>
        <end position="161"/>
    </location>
</feature>
<protein>
    <recommendedName>
        <fullName evidence="4">Flippase-like domain-containing protein</fullName>
    </recommendedName>
</protein>
<keyword evidence="1" id="KW-0472">Membrane</keyword>
<evidence type="ECO:0000256" key="1">
    <source>
        <dbReference type="SAM" id="Phobius"/>
    </source>
</evidence>
<reference evidence="2 3" key="1">
    <citation type="submission" date="2019-03" db="EMBL/GenBank/DDBJ databases">
        <title>The genome sequence of Candidatus Serratia symbiotica strain IS.</title>
        <authorList>
            <person name="Nikoh N."/>
            <person name="Koga R."/>
            <person name="Oshima K."/>
            <person name="Hattori M."/>
            <person name="Fukatsu T."/>
        </authorList>
    </citation>
    <scope>NUCLEOTIDE SEQUENCE [LARGE SCALE GENOMIC DNA]</scope>
    <source>
        <strain evidence="2 3">IS</strain>
    </source>
</reference>
<evidence type="ECO:0000313" key="3">
    <source>
        <dbReference type="Proteomes" id="UP000324392"/>
    </source>
</evidence>
<dbReference type="AlphaFoldDB" id="A0A455VNZ1"/>
<gene>
    <name evidence="2" type="ORF">SSYIS1_21510</name>
</gene>
<feature type="transmembrane region" description="Helical" evidence="1">
    <location>
        <begin position="22"/>
        <end position="43"/>
    </location>
</feature>
<sequence>MDHASLSALCSMTVTPVLKRTLHWIGNGLAIIGIFFVILRLYRDWHVRDLSYISLNIWLAVTCLAIFYCFDSFLLVFAWRRILKSLGVDVSRAWSIKIYGISQLAKYVPGNVFHIAGRQALGMSAGISGGILAKSTGWEIGLISVSGAVFSWLVLPLLIPFVTLPASIALILLTIVGLGYILYIFFSFHLFLAFIYQISFLLISGGIFVILLGALVQNEGGEHLQAWIFICSAYVVAWLVGLVTPGAPAGVGVRELILLFLLKGLVNDEDLLMAVVLGRILTFAGDLLFFSLSSFFLMIKKEIKNE</sequence>
<feature type="transmembrane region" description="Helical" evidence="1">
    <location>
        <begin position="55"/>
        <end position="79"/>
    </location>
</feature>
<feature type="transmembrane region" description="Helical" evidence="1">
    <location>
        <begin position="227"/>
        <end position="251"/>
    </location>
</feature>
<feature type="transmembrane region" description="Helical" evidence="1">
    <location>
        <begin position="168"/>
        <end position="188"/>
    </location>
</feature>
<accession>A0A455VNZ1</accession>
<organism evidence="2 3">
    <name type="scientific">Serratia symbiotica</name>
    <dbReference type="NCBI Taxonomy" id="138074"/>
    <lineage>
        <taxon>Bacteria</taxon>
        <taxon>Pseudomonadati</taxon>
        <taxon>Pseudomonadota</taxon>
        <taxon>Gammaproteobacteria</taxon>
        <taxon>Enterobacterales</taxon>
        <taxon>Yersiniaceae</taxon>
        <taxon>Serratia</taxon>
    </lineage>
</organism>
<dbReference type="EMBL" id="AP019531">
    <property type="protein sequence ID" value="BBI92426.1"/>
    <property type="molecule type" value="Genomic_DNA"/>
</dbReference>
<proteinExistence type="predicted"/>
<feature type="transmembrane region" description="Helical" evidence="1">
    <location>
        <begin position="194"/>
        <end position="215"/>
    </location>
</feature>
<evidence type="ECO:0008006" key="4">
    <source>
        <dbReference type="Google" id="ProtNLM"/>
    </source>
</evidence>
<dbReference type="Proteomes" id="UP000324392">
    <property type="component" value="Chromosome"/>
</dbReference>
<keyword evidence="1" id="KW-1133">Transmembrane helix</keyword>
<name>A0A455VNZ1_9GAMM</name>